<dbReference type="EMBL" id="BAABDI010000020">
    <property type="protein sequence ID" value="GAA3981164.1"/>
    <property type="molecule type" value="Genomic_DNA"/>
</dbReference>
<reference evidence="2" key="1">
    <citation type="journal article" date="2019" name="Int. J. Syst. Evol. Microbiol.">
        <title>The Global Catalogue of Microorganisms (GCM) 10K type strain sequencing project: providing services to taxonomists for standard genome sequencing and annotation.</title>
        <authorList>
            <consortium name="The Broad Institute Genomics Platform"/>
            <consortium name="The Broad Institute Genome Sequencing Center for Infectious Disease"/>
            <person name="Wu L."/>
            <person name="Ma J."/>
        </authorList>
    </citation>
    <scope>NUCLEOTIDE SEQUENCE [LARGE SCALE GENOMIC DNA]</scope>
    <source>
        <strain evidence="2">JCM 17217</strain>
    </source>
</reference>
<evidence type="ECO:0000313" key="2">
    <source>
        <dbReference type="Proteomes" id="UP001501556"/>
    </source>
</evidence>
<gene>
    <name evidence="1" type="ORF">GCM10022407_28000</name>
</gene>
<dbReference type="RefSeq" id="WP_345125366.1">
    <property type="nucleotide sequence ID" value="NZ_BAABDI010000020.1"/>
</dbReference>
<evidence type="ECO:0000313" key="1">
    <source>
        <dbReference type="EMBL" id="GAA3981164.1"/>
    </source>
</evidence>
<name>A0ABP7QEA7_9BACT</name>
<protein>
    <submittedName>
        <fullName evidence="1">Uncharacterized protein</fullName>
    </submittedName>
</protein>
<accession>A0ABP7QEA7</accession>
<keyword evidence="2" id="KW-1185">Reference proteome</keyword>
<organism evidence="1 2">
    <name type="scientific">Hymenobacter antarcticus</name>
    <dbReference type="NCBI Taxonomy" id="486270"/>
    <lineage>
        <taxon>Bacteria</taxon>
        <taxon>Pseudomonadati</taxon>
        <taxon>Bacteroidota</taxon>
        <taxon>Cytophagia</taxon>
        <taxon>Cytophagales</taxon>
        <taxon>Hymenobacteraceae</taxon>
        <taxon>Hymenobacter</taxon>
    </lineage>
</organism>
<comment type="caution">
    <text evidence="1">The sequence shown here is derived from an EMBL/GenBank/DDBJ whole genome shotgun (WGS) entry which is preliminary data.</text>
</comment>
<sequence>MDELRKAAYRGILYNFLLNIRTIPTPLKDDKRAIAIGKFAGPVAYQLHNLALASVNDFVGFQEAHFWNSIDTFNTNNPDTQIAHLRIQFERDLLGS</sequence>
<dbReference type="Proteomes" id="UP001501556">
    <property type="component" value="Unassembled WGS sequence"/>
</dbReference>
<proteinExistence type="predicted"/>